<name>A0A6G1HUK9_9PEZI</name>
<organism evidence="1 2">
    <name type="scientific">Trichodelitschia bisporula</name>
    <dbReference type="NCBI Taxonomy" id="703511"/>
    <lineage>
        <taxon>Eukaryota</taxon>
        <taxon>Fungi</taxon>
        <taxon>Dikarya</taxon>
        <taxon>Ascomycota</taxon>
        <taxon>Pezizomycotina</taxon>
        <taxon>Dothideomycetes</taxon>
        <taxon>Dothideomycetes incertae sedis</taxon>
        <taxon>Phaeotrichales</taxon>
        <taxon>Phaeotrichaceae</taxon>
        <taxon>Trichodelitschia</taxon>
    </lineage>
</organism>
<dbReference type="EMBL" id="ML996697">
    <property type="protein sequence ID" value="KAF2399425.1"/>
    <property type="molecule type" value="Genomic_DNA"/>
</dbReference>
<proteinExistence type="predicted"/>
<sequence length="436" mass="48013">MTPVRIATESFYNDKGEKVQPDSPTVVLIGVPPDSLTHETGIEVAVACRNILIENSLYAVHVEIKGSTPTLSASLYRPLPRSYLLHRSMAPFTTCVGLSICSANMTYCKGTAGFYFVDSTKPGKLFLLTARHLLFSPDEEKNELYVYEGSAPQRKVMLLGQHAFDESVKAVKRELSYLETRLSELEEIETTEWLASLSETDRGYEIAAIEAEKKRVNRAIPALKKLLDEVLRDWEKEQNCVIGHVVLSPPISFNVDSSGYTEDWAIAEVHDTMISEAKFVGNVIQLGSVGRDDLVSWMCPSDTSPLPFKYPYTDLLRISKKSLTTTCSVLLRASGLTVGRLNNVRSVNRYHFQGQPTALSREIAVLSRGQWSSFSARGDSGSIVVDGVGGVCGVLTGGEGCDGRLGVTFVTSINFLFKRLENNGYNANIFITADDL</sequence>
<gene>
    <name evidence="1" type="ORF">EJ06DRAFT_549541</name>
</gene>
<evidence type="ECO:0000313" key="2">
    <source>
        <dbReference type="Proteomes" id="UP000799640"/>
    </source>
</evidence>
<dbReference type="SUPFAM" id="SSF50494">
    <property type="entry name" value="Trypsin-like serine proteases"/>
    <property type="match status" value="1"/>
</dbReference>
<keyword evidence="2" id="KW-1185">Reference proteome</keyword>
<dbReference type="Proteomes" id="UP000799640">
    <property type="component" value="Unassembled WGS sequence"/>
</dbReference>
<accession>A0A6G1HUK9</accession>
<evidence type="ECO:0008006" key="3">
    <source>
        <dbReference type="Google" id="ProtNLM"/>
    </source>
</evidence>
<dbReference type="OrthoDB" id="5424209at2759"/>
<reference evidence="1" key="1">
    <citation type="journal article" date="2020" name="Stud. Mycol.">
        <title>101 Dothideomycetes genomes: a test case for predicting lifestyles and emergence of pathogens.</title>
        <authorList>
            <person name="Haridas S."/>
            <person name="Albert R."/>
            <person name="Binder M."/>
            <person name="Bloem J."/>
            <person name="Labutti K."/>
            <person name="Salamov A."/>
            <person name="Andreopoulos B."/>
            <person name="Baker S."/>
            <person name="Barry K."/>
            <person name="Bills G."/>
            <person name="Bluhm B."/>
            <person name="Cannon C."/>
            <person name="Castanera R."/>
            <person name="Culley D."/>
            <person name="Daum C."/>
            <person name="Ezra D."/>
            <person name="Gonzalez J."/>
            <person name="Henrissat B."/>
            <person name="Kuo A."/>
            <person name="Liang C."/>
            <person name="Lipzen A."/>
            <person name="Lutzoni F."/>
            <person name="Magnuson J."/>
            <person name="Mondo S."/>
            <person name="Nolan M."/>
            <person name="Ohm R."/>
            <person name="Pangilinan J."/>
            <person name="Park H.-J."/>
            <person name="Ramirez L."/>
            <person name="Alfaro M."/>
            <person name="Sun H."/>
            <person name="Tritt A."/>
            <person name="Yoshinaga Y."/>
            <person name="Zwiers L.-H."/>
            <person name="Turgeon B."/>
            <person name="Goodwin S."/>
            <person name="Spatafora J."/>
            <person name="Crous P."/>
            <person name="Grigoriev I."/>
        </authorList>
    </citation>
    <scope>NUCLEOTIDE SEQUENCE</scope>
    <source>
        <strain evidence="1">CBS 262.69</strain>
    </source>
</reference>
<dbReference type="AlphaFoldDB" id="A0A6G1HUK9"/>
<evidence type="ECO:0000313" key="1">
    <source>
        <dbReference type="EMBL" id="KAF2399425.1"/>
    </source>
</evidence>
<protein>
    <recommendedName>
        <fullName evidence="3">Peptidase S1 domain-containing protein</fullName>
    </recommendedName>
</protein>
<dbReference type="InterPro" id="IPR009003">
    <property type="entry name" value="Peptidase_S1_PA"/>
</dbReference>